<evidence type="ECO:0000256" key="5">
    <source>
        <dbReference type="ARBA" id="ARBA00022786"/>
    </source>
</evidence>
<sequence>MSRTEAGFYIKKQIYLMQMNPGQATSPMELNRWIAVMLEKYPHFYQLYFLRFVNFLRLQDLASAETALYDYFDWAVVYSSSGLINVDASNSLACYAPLLLSKLYRHFGFRDKSYDFLQESIQKAQEVANDVCLRHDMTELCILQDTDKTEKPEGLSLFDLWVERKHKSLFPELYFFSSMAKIYSDYRRGKNVKSIIESLYALLSNVISKDAVQWAFRNEATSFAISSLSSLFLETGHYMQCSLEALKVLYTVQDEYLPFCGIACESVCIALCNIIFCLHAKGDTTAAMQLLKYAKSEFPCYLAVSATWKRCEASIGFEVAFLQGQFDLCKNWLSKLMAISPNEALIRKSALQIANRNVKDAMTLLGKLVEKTQSPSFHCR</sequence>
<evidence type="ECO:0000259" key="7">
    <source>
        <dbReference type="Pfam" id="PF12862"/>
    </source>
</evidence>
<keyword evidence="4" id="KW-0498">Mitosis</keyword>
<dbReference type="Proteomes" id="UP000270296">
    <property type="component" value="Unassembled WGS sequence"/>
</dbReference>
<dbReference type="GO" id="GO:0070979">
    <property type="term" value="P:protein K11-linked ubiquitination"/>
    <property type="evidence" value="ECO:0007669"/>
    <property type="project" value="TreeGrafter"/>
</dbReference>
<evidence type="ECO:0000256" key="4">
    <source>
        <dbReference type="ARBA" id="ARBA00022776"/>
    </source>
</evidence>
<evidence type="ECO:0000256" key="3">
    <source>
        <dbReference type="ARBA" id="ARBA00022618"/>
    </source>
</evidence>
<organism evidence="10">
    <name type="scientific">Soboliphyme baturini</name>
    <dbReference type="NCBI Taxonomy" id="241478"/>
    <lineage>
        <taxon>Eukaryota</taxon>
        <taxon>Metazoa</taxon>
        <taxon>Ecdysozoa</taxon>
        <taxon>Nematoda</taxon>
        <taxon>Enoplea</taxon>
        <taxon>Dorylaimia</taxon>
        <taxon>Dioctophymatida</taxon>
        <taxon>Dioctophymatoidea</taxon>
        <taxon>Soboliphymatidae</taxon>
        <taxon>Soboliphyme</taxon>
    </lineage>
</organism>
<dbReference type="InterPro" id="IPR037679">
    <property type="entry name" value="Apc5"/>
</dbReference>
<keyword evidence="9" id="KW-1185">Reference proteome</keyword>
<dbReference type="PANTHER" id="PTHR12830:SF9">
    <property type="entry name" value="ANAPHASE-PROMOTING COMPLEX SUBUNIT 5"/>
    <property type="match status" value="1"/>
</dbReference>
<evidence type="ECO:0000256" key="2">
    <source>
        <dbReference type="ARBA" id="ARBA00016066"/>
    </source>
</evidence>
<dbReference type="AlphaFoldDB" id="A0A183ISK4"/>
<dbReference type="GO" id="GO:0005680">
    <property type="term" value="C:anaphase-promoting complex"/>
    <property type="evidence" value="ECO:0007669"/>
    <property type="project" value="InterPro"/>
</dbReference>
<evidence type="ECO:0000313" key="10">
    <source>
        <dbReference type="WBParaSite" id="SBAD_0000685801-mRNA-1"/>
    </source>
</evidence>
<dbReference type="GO" id="GO:0031145">
    <property type="term" value="P:anaphase-promoting complex-dependent catabolic process"/>
    <property type="evidence" value="ECO:0007669"/>
    <property type="project" value="TreeGrafter"/>
</dbReference>
<keyword evidence="5" id="KW-0833">Ubl conjugation pathway</keyword>
<dbReference type="GO" id="GO:0045842">
    <property type="term" value="P:positive regulation of mitotic metaphase/anaphase transition"/>
    <property type="evidence" value="ECO:0007669"/>
    <property type="project" value="TreeGrafter"/>
</dbReference>
<evidence type="ECO:0000313" key="8">
    <source>
        <dbReference type="EMBL" id="VDP10389.1"/>
    </source>
</evidence>
<dbReference type="InterPro" id="IPR026000">
    <property type="entry name" value="Apc5_dom"/>
</dbReference>
<protein>
    <recommendedName>
        <fullName evidence="2">Anaphase-promoting complex subunit 5</fullName>
    </recommendedName>
</protein>
<dbReference type="Pfam" id="PF12862">
    <property type="entry name" value="ANAPC5"/>
    <property type="match status" value="1"/>
</dbReference>
<comment type="similarity">
    <text evidence="1">Belongs to the APC5 family.</text>
</comment>
<dbReference type="OrthoDB" id="2504561at2759"/>
<keyword evidence="6" id="KW-0131">Cell cycle</keyword>
<dbReference type="EMBL" id="UZAM01009890">
    <property type="protein sequence ID" value="VDP10389.1"/>
    <property type="molecule type" value="Genomic_DNA"/>
</dbReference>
<proteinExistence type="inferred from homology"/>
<dbReference type="WBParaSite" id="SBAD_0000685801-mRNA-1">
    <property type="protein sequence ID" value="SBAD_0000685801-mRNA-1"/>
    <property type="gene ID" value="SBAD_0000685801"/>
</dbReference>
<accession>A0A183ISK4</accession>
<evidence type="ECO:0000313" key="9">
    <source>
        <dbReference type="Proteomes" id="UP000270296"/>
    </source>
</evidence>
<reference evidence="8 9" key="2">
    <citation type="submission" date="2018-11" db="EMBL/GenBank/DDBJ databases">
        <authorList>
            <consortium name="Pathogen Informatics"/>
        </authorList>
    </citation>
    <scope>NUCLEOTIDE SEQUENCE [LARGE SCALE GENOMIC DNA]</scope>
</reference>
<feature type="domain" description="Anaphase-promoting complex subunit 5" evidence="7">
    <location>
        <begin position="48"/>
        <end position="145"/>
    </location>
</feature>
<gene>
    <name evidence="8" type="ORF">SBAD_LOCUS6601</name>
</gene>
<name>A0A183ISK4_9BILA</name>
<evidence type="ECO:0000256" key="6">
    <source>
        <dbReference type="ARBA" id="ARBA00023306"/>
    </source>
</evidence>
<dbReference type="PANTHER" id="PTHR12830">
    <property type="entry name" value="ANAPHASE-PROMOTING COMPLEX SUBUNIT 5"/>
    <property type="match status" value="1"/>
</dbReference>
<evidence type="ECO:0000256" key="1">
    <source>
        <dbReference type="ARBA" id="ARBA00007450"/>
    </source>
</evidence>
<reference evidence="10" key="1">
    <citation type="submission" date="2016-06" db="UniProtKB">
        <authorList>
            <consortium name="WormBaseParasite"/>
        </authorList>
    </citation>
    <scope>IDENTIFICATION</scope>
</reference>
<dbReference type="GO" id="GO:0051301">
    <property type="term" value="P:cell division"/>
    <property type="evidence" value="ECO:0007669"/>
    <property type="project" value="UniProtKB-KW"/>
</dbReference>
<keyword evidence="3" id="KW-0132">Cell division</keyword>